<evidence type="ECO:0008006" key="3">
    <source>
        <dbReference type="Google" id="ProtNLM"/>
    </source>
</evidence>
<proteinExistence type="predicted"/>
<evidence type="ECO:0000313" key="2">
    <source>
        <dbReference type="Proteomes" id="UP000199657"/>
    </source>
</evidence>
<dbReference type="EMBL" id="FOEG01000002">
    <property type="protein sequence ID" value="SEO73295.1"/>
    <property type="molecule type" value="Genomic_DNA"/>
</dbReference>
<sequence length="324" mass="37584">MREDWVQDLRRYFFSYRQKDLNVEAAIQLKKQHIPKSLYKYRSVNEYALSNLKEDSAWCTHAANFNDPYDSSLCFDFSSDYMDSLLLQSIENQTSGEGDNFFTEDNMNILSTSDDPLKAMIELAANHKGSSVTPDMVDKLYEVCKGFTDNNIIEMNRRFNAAIKQGYKICSFSQRMDSMLMWSHYSANHTGFAIEYDFSELPVTDIRSRCLWPVLYDDELFDASDFFMEQSRAGSFNNLFGIISAIHKAKDWSYEHEWRLILPMSPSDPPMNYSVPVPKGVYLGSKISKEDEEKIVDIARTKGIDVHRMRLSHNRFQMIPEIVG</sequence>
<dbReference type="AlphaFoldDB" id="A0A1H8S3R4"/>
<dbReference type="Pfam" id="PF11185">
    <property type="entry name" value="DUF2971"/>
    <property type="match status" value="1"/>
</dbReference>
<evidence type="ECO:0000313" key="1">
    <source>
        <dbReference type="EMBL" id="SEO73295.1"/>
    </source>
</evidence>
<dbReference type="Proteomes" id="UP000199657">
    <property type="component" value="Unassembled WGS sequence"/>
</dbReference>
<protein>
    <recommendedName>
        <fullName evidence="3">DUF2971 domain-containing protein</fullName>
    </recommendedName>
</protein>
<organism evidence="1 2">
    <name type="scientific">Aquisalimonas asiatica</name>
    <dbReference type="NCBI Taxonomy" id="406100"/>
    <lineage>
        <taxon>Bacteria</taxon>
        <taxon>Pseudomonadati</taxon>
        <taxon>Pseudomonadota</taxon>
        <taxon>Gammaproteobacteria</taxon>
        <taxon>Chromatiales</taxon>
        <taxon>Ectothiorhodospiraceae</taxon>
        <taxon>Aquisalimonas</taxon>
    </lineage>
</organism>
<dbReference type="OrthoDB" id="4119964at2"/>
<dbReference type="STRING" id="406100.SAMN04488052_102459"/>
<dbReference type="RefSeq" id="WP_091641317.1">
    <property type="nucleotide sequence ID" value="NZ_FOEG01000002.1"/>
</dbReference>
<reference evidence="1 2" key="1">
    <citation type="submission" date="2016-10" db="EMBL/GenBank/DDBJ databases">
        <authorList>
            <person name="de Groot N.N."/>
        </authorList>
    </citation>
    <scope>NUCLEOTIDE SEQUENCE [LARGE SCALE GENOMIC DNA]</scope>
    <source>
        <strain evidence="1 2">CGMCC 1.6291</strain>
    </source>
</reference>
<keyword evidence="2" id="KW-1185">Reference proteome</keyword>
<dbReference type="InterPro" id="IPR021352">
    <property type="entry name" value="DUF2971"/>
</dbReference>
<name>A0A1H8S3R4_9GAMM</name>
<accession>A0A1H8S3R4</accession>
<gene>
    <name evidence="1" type="ORF">SAMN04488052_102459</name>
</gene>